<dbReference type="EnsemblMetazoa" id="HelroT84278">
    <property type="protein sequence ID" value="HelroP84278"/>
    <property type="gene ID" value="HelroG84278"/>
</dbReference>
<comment type="similarity">
    <text evidence="9">Belongs to the sal C2H2-type zinc-finger protein family.</text>
</comment>
<dbReference type="InterPro" id="IPR036236">
    <property type="entry name" value="Znf_C2H2_sf"/>
</dbReference>
<dbReference type="OrthoDB" id="6735276at2759"/>
<dbReference type="PANTHER" id="PTHR23233:SF84">
    <property type="entry name" value="FI23031P1"/>
    <property type="match status" value="1"/>
</dbReference>
<organism evidence="13 14">
    <name type="scientific">Helobdella robusta</name>
    <name type="common">Californian leech</name>
    <dbReference type="NCBI Taxonomy" id="6412"/>
    <lineage>
        <taxon>Eukaryota</taxon>
        <taxon>Metazoa</taxon>
        <taxon>Spiralia</taxon>
        <taxon>Lophotrochozoa</taxon>
        <taxon>Annelida</taxon>
        <taxon>Clitellata</taxon>
        <taxon>Hirudinea</taxon>
        <taxon>Rhynchobdellida</taxon>
        <taxon>Glossiphoniidae</taxon>
        <taxon>Helobdella</taxon>
    </lineage>
</organism>
<keyword evidence="5" id="KW-0862">Zinc</keyword>
<evidence type="ECO:0000256" key="4">
    <source>
        <dbReference type="ARBA" id="ARBA00022771"/>
    </source>
</evidence>
<accession>T1G5G9</accession>
<dbReference type="Proteomes" id="UP000015101">
    <property type="component" value="Unassembled WGS sequence"/>
</dbReference>
<dbReference type="InterPro" id="IPR051565">
    <property type="entry name" value="Sal_C2H2-zinc-finger"/>
</dbReference>
<dbReference type="SUPFAM" id="SSF57667">
    <property type="entry name" value="beta-beta-alpha zinc fingers"/>
    <property type="match status" value="1"/>
</dbReference>
<evidence type="ECO:0000313" key="12">
    <source>
        <dbReference type="EMBL" id="ESN99590.1"/>
    </source>
</evidence>
<feature type="domain" description="C2H2-type" evidence="11">
    <location>
        <begin position="117"/>
        <end position="138"/>
    </location>
</feature>
<name>T1G5G9_HELRO</name>
<dbReference type="KEGG" id="hro:HELRODRAFT_84278"/>
<dbReference type="PANTHER" id="PTHR23233">
    <property type="entry name" value="SAL-LIKE PROTEIN"/>
    <property type="match status" value="1"/>
</dbReference>
<evidence type="ECO:0000313" key="13">
    <source>
        <dbReference type="EnsemblMetazoa" id="HelroP84278"/>
    </source>
</evidence>
<dbReference type="HOGENOM" id="CLU_1860202_0_0_1"/>
<dbReference type="Pfam" id="PF00096">
    <property type="entry name" value="zf-C2H2"/>
    <property type="match status" value="1"/>
</dbReference>
<reference evidence="13" key="3">
    <citation type="submission" date="2015-06" db="UniProtKB">
        <authorList>
            <consortium name="EnsemblMetazoa"/>
        </authorList>
    </citation>
    <scope>IDENTIFICATION</scope>
</reference>
<dbReference type="GeneID" id="20216316"/>
<dbReference type="InterPro" id="IPR013087">
    <property type="entry name" value="Znf_C2H2_type"/>
</dbReference>
<keyword evidence="7" id="KW-0804">Transcription</keyword>
<evidence type="ECO:0000256" key="10">
    <source>
        <dbReference type="PROSITE-ProRule" id="PRU00042"/>
    </source>
</evidence>
<dbReference type="FunFam" id="3.30.160.60:FF:000145">
    <property type="entry name" value="Zinc finger protein 574"/>
    <property type="match status" value="1"/>
</dbReference>
<dbReference type="eggNOG" id="KOG1074">
    <property type="taxonomic scope" value="Eukaryota"/>
</dbReference>
<reference evidence="12 14" key="2">
    <citation type="journal article" date="2013" name="Nature">
        <title>Insights into bilaterian evolution from three spiralian genomes.</title>
        <authorList>
            <person name="Simakov O."/>
            <person name="Marletaz F."/>
            <person name="Cho S.J."/>
            <person name="Edsinger-Gonzales E."/>
            <person name="Havlak P."/>
            <person name="Hellsten U."/>
            <person name="Kuo D.H."/>
            <person name="Larsson T."/>
            <person name="Lv J."/>
            <person name="Arendt D."/>
            <person name="Savage R."/>
            <person name="Osoegawa K."/>
            <person name="de Jong P."/>
            <person name="Grimwood J."/>
            <person name="Chapman J.A."/>
            <person name="Shapiro H."/>
            <person name="Aerts A."/>
            <person name="Otillar R.P."/>
            <person name="Terry A.Y."/>
            <person name="Boore J.L."/>
            <person name="Grigoriev I.V."/>
            <person name="Lindberg D.R."/>
            <person name="Seaver E.C."/>
            <person name="Weisblat D.A."/>
            <person name="Putnam N.H."/>
            <person name="Rokhsar D.S."/>
        </authorList>
    </citation>
    <scope>NUCLEOTIDE SEQUENCE</scope>
</reference>
<dbReference type="EMBL" id="AMQM01005824">
    <property type="status" value="NOT_ANNOTATED_CDS"/>
    <property type="molecule type" value="Genomic_DNA"/>
</dbReference>
<evidence type="ECO:0000256" key="3">
    <source>
        <dbReference type="ARBA" id="ARBA00022737"/>
    </source>
</evidence>
<evidence type="ECO:0000256" key="7">
    <source>
        <dbReference type="ARBA" id="ARBA00023163"/>
    </source>
</evidence>
<dbReference type="InParanoid" id="T1G5G9"/>
<dbReference type="CTD" id="20216316"/>
<evidence type="ECO:0000256" key="6">
    <source>
        <dbReference type="ARBA" id="ARBA00023015"/>
    </source>
</evidence>
<gene>
    <name evidence="13" type="primary">20216316</name>
    <name evidence="12" type="ORF">HELRODRAFT_84278</name>
</gene>
<evidence type="ECO:0000256" key="2">
    <source>
        <dbReference type="ARBA" id="ARBA00022723"/>
    </source>
</evidence>
<comment type="subcellular location">
    <subcellularLocation>
        <location evidence="1">Nucleus</location>
    </subcellularLocation>
</comment>
<keyword evidence="14" id="KW-1185">Reference proteome</keyword>
<keyword evidence="6" id="KW-0805">Transcription regulation</keyword>
<evidence type="ECO:0000256" key="1">
    <source>
        <dbReference type="ARBA" id="ARBA00004123"/>
    </source>
</evidence>
<dbReference type="Gene3D" id="3.30.160.60">
    <property type="entry name" value="Classic Zinc Finger"/>
    <property type="match status" value="2"/>
</dbReference>
<evidence type="ECO:0000259" key="11">
    <source>
        <dbReference type="PROSITE" id="PS50157"/>
    </source>
</evidence>
<dbReference type="STRING" id="6412.T1G5G9"/>
<dbReference type="Pfam" id="PF13894">
    <property type="entry name" value="zf-C2H2_4"/>
    <property type="match status" value="1"/>
</dbReference>
<dbReference type="AlphaFoldDB" id="T1G5G9"/>
<evidence type="ECO:0000313" key="14">
    <source>
        <dbReference type="Proteomes" id="UP000015101"/>
    </source>
</evidence>
<keyword evidence="3" id="KW-0677">Repeat</keyword>
<dbReference type="EMBL" id="KB097106">
    <property type="protein sequence ID" value="ESN99590.1"/>
    <property type="molecule type" value="Genomic_DNA"/>
</dbReference>
<feature type="domain" description="C2H2-type" evidence="11">
    <location>
        <begin position="89"/>
        <end position="116"/>
    </location>
</feature>
<dbReference type="GO" id="GO:0005634">
    <property type="term" value="C:nucleus"/>
    <property type="evidence" value="ECO:0007669"/>
    <property type="project" value="UniProtKB-SubCell"/>
</dbReference>
<dbReference type="GO" id="GO:0008270">
    <property type="term" value="F:zinc ion binding"/>
    <property type="evidence" value="ECO:0007669"/>
    <property type="project" value="UniProtKB-KW"/>
</dbReference>
<reference evidence="14" key="1">
    <citation type="submission" date="2012-12" db="EMBL/GenBank/DDBJ databases">
        <authorList>
            <person name="Hellsten U."/>
            <person name="Grimwood J."/>
            <person name="Chapman J.A."/>
            <person name="Shapiro H."/>
            <person name="Aerts A."/>
            <person name="Otillar R.P."/>
            <person name="Terry A.Y."/>
            <person name="Boore J.L."/>
            <person name="Simakov O."/>
            <person name="Marletaz F."/>
            <person name="Cho S.-J."/>
            <person name="Edsinger-Gonzales E."/>
            <person name="Havlak P."/>
            <person name="Kuo D.-H."/>
            <person name="Larsson T."/>
            <person name="Lv J."/>
            <person name="Arendt D."/>
            <person name="Savage R."/>
            <person name="Osoegawa K."/>
            <person name="de Jong P."/>
            <person name="Lindberg D.R."/>
            <person name="Seaver E.C."/>
            <person name="Weisblat D.A."/>
            <person name="Putnam N.H."/>
            <person name="Grigoriev I.V."/>
            <person name="Rokhsar D.S."/>
        </authorList>
    </citation>
    <scope>NUCLEOTIDE SEQUENCE</scope>
</reference>
<dbReference type="SMART" id="SM00355">
    <property type="entry name" value="ZnF_C2H2"/>
    <property type="match status" value="2"/>
</dbReference>
<dbReference type="FunFam" id="3.30.160.60:FF:000130">
    <property type="entry name" value="Spalt-like transcription factor 4"/>
    <property type="match status" value="1"/>
</dbReference>
<dbReference type="PROSITE" id="PS00028">
    <property type="entry name" value="ZINC_FINGER_C2H2_1"/>
    <property type="match status" value="1"/>
</dbReference>
<evidence type="ECO:0000256" key="5">
    <source>
        <dbReference type="ARBA" id="ARBA00022833"/>
    </source>
</evidence>
<keyword evidence="8" id="KW-0539">Nucleus</keyword>
<evidence type="ECO:0000256" key="8">
    <source>
        <dbReference type="ARBA" id="ARBA00023242"/>
    </source>
</evidence>
<protein>
    <recommendedName>
        <fullName evidence="11">C2H2-type domain-containing protein</fullName>
    </recommendedName>
</protein>
<dbReference type="RefSeq" id="XP_009022269.1">
    <property type="nucleotide sequence ID" value="XM_009024021.1"/>
</dbReference>
<sequence>MANNNNNNIRLPFDFFPALPNVLKNDSHKAALLQQQNSIFVNKNFTNILNNIALSNHNIALSNHNNTPPTILNINSGSGGHPSSNKASAACPVCGKMFSCKSAVDIHLRSHTKERPFRCEYCDRAFTTKGNLKQHVGT</sequence>
<keyword evidence="2" id="KW-0479">Metal-binding</keyword>
<keyword evidence="4 10" id="KW-0863">Zinc-finger</keyword>
<dbReference type="PROSITE" id="PS50157">
    <property type="entry name" value="ZINC_FINGER_C2H2_2"/>
    <property type="match status" value="2"/>
</dbReference>
<evidence type="ECO:0000256" key="9">
    <source>
        <dbReference type="ARBA" id="ARBA00038474"/>
    </source>
</evidence>
<proteinExistence type="inferred from homology"/>